<keyword evidence="1" id="KW-0812">Transmembrane</keyword>
<keyword evidence="4" id="KW-1185">Reference proteome</keyword>
<dbReference type="Pfam" id="PF14145">
    <property type="entry name" value="YrhK"/>
    <property type="match status" value="1"/>
</dbReference>
<proteinExistence type="predicted"/>
<dbReference type="InterPro" id="IPR025424">
    <property type="entry name" value="YrhK_domain"/>
</dbReference>
<accession>A0A2R8ANU3</accession>
<keyword evidence="1" id="KW-1133">Transmembrane helix</keyword>
<dbReference type="AlphaFoldDB" id="A0A2R8ANU3"/>
<protein>
    <recommendedName>
        <fullName evidence="2">YrhK domain-containing protein</fullName>
    </recommendedName>
</protein>
<evidence type="ECO:0000313" key="3">
    <source>
        <dbReference type="EMBL" id="SPF77685.1"/>
    </source>
</evidence>
<feature type="transmembrane region" description="Helical" evidence="1">
    <location>
        <begin position="51"/>
        <end position="72"/>
    </location>
</feature>
<evidence type="ECO:0000313" key="4">
    <source>
        <dbReference type="Proteomes" id="UP000244904"/>
    </source>
</evidence>
<reference evidence="4" key="1">
    <citation type="submission" date="2018-03" db="EMBL/GenBank/DDBJ databases">
        <authorList>
            <person name="Rodrigo-Torres L."/>
            <person name="Arahal R. D."/>
            <person name="Lucena T."/>
        </authorList>
    </citation>
    <scope>NUCLEOTIDE SEQUENCE [LARGE SCALE GENOMIC DNA]</scope>
    <source>
        <strain evidence="4">CECT 8871</strain>
    </source>
</reference>
<feature type="domain" description="YrhK" evidence="2">
    <location>
        <begin position="20"/>
        <end position="74"/>
    </location>
</feature>
<dbReference type="RefSeq" id="WP_108884387.1">
    <property type="nucleotide sequence ID" value="NZ_OMOJ01000001.1"/>
</dbReference>
<feature type="transmembrane region" description="Helical" evidence="1">
    <location>
        <begin position="23"/>
        <end position="45"/>
    </location>
</feature>
<name>A0A2R8ANU3_9RHOB</name>
<sequence>MLFDADHSHDTEEQRRKYAAYEIAYTIVDFTAALCFIFGSICFFYDSLLTLGTTLFLLGSLCFAAKPTLRLIREFRLTRMNKAAARRFKE</sequence>
<dbReference type="Proteomes" id="UP000244904">
    <property type="component" value="Unassembled WGS sequence"/>
</dbReference>
<evidence type="ECO:0000256" key="1">
    <source>
        <dbReference type="SAM" id="Phobius"/>
    </source>
</evidence>
<dbReference type="EMBL" id="OMOJ01000001">
    <property type="protein sequence ID" value="SPF77685.1"/>
    <property type="molecule type" value="Genomic_DNA"/>
</dbReference>
<dbReference type="OrthoDB" id="5862062at2"/>
<keyword evidence="1" id="KW-0472">Membrane</keyword>
<organism evidence="3 4">
    <name type="scientific">Pseudoprimorskyibacter insulae</name>
    <dbReference type="NCBI Taxonomy" id="1695997"/>
    <lineage>
        <taxon>Bacteria</taxon>
        <taxon>Pseudomonadati</taxon>
        <taxon>Pseudomonadota</taxon>
        <taxon>Alphaproteobacteria</taxon>
        <taxon>Rhodobacterales</taxon>
        <taxon>Paracoccaceae</taxon>
        <taxon>Pseudoprimorskyibacter</taxon>
    </lineage>
</organism>
<evidence type="ECO:0000259" key="2">
    <source>
        <dbReference type="Pfam" id="PF14145"/>
    </source>
</evidence>
<gene>
    <name evidence="3" type="ORF">PRI8871_00269</name>
</gene>